<proteinExistence type="predicted"/>
<gene>
    <name evidence="3" type="ORF">EL17_03650</name>
</gene>
<evidence type="ECO:0000259" key="2">
    <source>
        <dbReference type="Pfam" id="PF20094"/>
    </source>
</evidence>
<dbReference type="NCBIfam" id="TIGR04514">
    <property type="entry name" value="GWxTD_dom"/>
    <property type="match status" value="1"/>
</dbReference>
<evidence type="ECO:0000256" key="1">
    <source>
        <dbReference type="SAM" id="SignalP"/>
    </source>
</evidence>
<dbReference type="eggNOG" id="ENOG502Z7J5">
    <property type="taxonomic scope" value="Bacteria"/>
</dbReference>
<feature type="domain" description="GWxTD" evidence="2">
    <location>
        <begin position="239"/>
        <end position="410"/>
    </location>
</feature>
<evidence type="ECO:0000313" key="4">
    <source>
        <dbReference type="Proteomes" id="UP000027821"/>
    </source>
</evidence>
<dbReference type="AlphaFoldDB" id="A0A074L4J3"/>
<comment type="caution">
    <text evidence="3">The sequence shown here is derived from an EMBL/GenBank/DDBJ whole genome shotgun (WGS) entry which is preliminary data.</text>
</comment>
<accession>A0A074L4J3</accession>
<name>A0A074L4J3_9BACT</name>
<keyword evidence="4" id="KW-1185">Reference proteome</keyword>
<organism evidence="3 4">
    <name type="scientific">Anditalea andensis</name>
    <dbReference type="NCBI Taxonomy" id="1048983"/>
    <lineage>
        <taxon>Bacteria</taxon>
        <taxon>Pseudomonadati</taxon>
        <taxon>Bacteroidota</taxon>
        <taxon>Cytophagia</taxon>
        <taxon>Cytophagales</taxon>
        <taxon>Cytophagaceae</taxon>
        <taxon>Anditalea</taxon>
    </lineage>
</organism>
<dbReference type="OrthoDB" id="9814412at2"/>
<feature type="chain" id="PRO_5001695697" description="GWxTD domain-containing protein" evidence="1">
    <location>
        <begin position="29"/>
        <end position="415"/>
    </location>
</feature>
<reference evidence="3 4" key="1">
    <citation type="submission" date="2014-04" db="EMBL/GenBank/DDBJ databases">
        <title>Characterization and application of a salt tolerant electro-active bacterium.</title>
        <authorList>
            <person name="Yang L."/>
            <person name="Wei S."/>
            <person name="Tay Q.X.M."/>
        </authorList>
    </citation>
    <scope>NUCLEOTIDE SEQUENCE [LARGE SCALE GENOMIC DNA]</scope>
    <source>
        <strain evidence="3 4">LY1</strain>
    </source>
</reference>
<sequence length="415" mass="48838">MKVKNLQKPNQKMAVFIMLFTLSLSLQAQSTLENLNQNLRYSRYSRLSVKIIPQKETNNTFLLQMPVEKIEDNIDFEDYLFSYAIVGSFTEEIADGQITRLTRDKLKSESERHFYFEESVTIPENQTEAYAVFWAKDSRQGDEYIYHIDLKGPYIFETPTFSAYYGNNIPFDQTFLNVEEALLFKGHAGINLYSYFYPQQFTVPLPPMETKPAAVPKEIDVQDDGTFLQNVPKTFNQNGYYFIQSDTTAPAGVLVKTVPNAFPRVEDWDKMVDMVVYISTRREHESLLSAQDKKKALDQYWINMTKDEEISKNLIREYFRQIEFANILFTDFREGWKTDRGMIYTVMGPPEEVYFNLDREVWIYAGIDTNSKITFTFARVKNVLTPHYYQLNRSRAYQPEWFKRITLWRSGKMAF</sequence>
<dbReference type="STRING" id="1048983.EL17_03650"/>
<dbReference type="Proteomes" id="UP000027821">
    <property type="component" value="Unassembled WGS sequence"/>
</dbReference>
<dbReference type="Pfam" id="PF20094">
    <property type="entry name" value="GWxTD_dom"/>
    <property type="match status" value="1"/>
</dbReference>
<feature type="signal peptide" evidence="1">
    <location>
        <begin position="1"/>
        <end position="28"/>
    </location>
</feature>
<protein>
    <recommendedName>
        <fullName evidence="2">GWxTD domain-containing protein</fullName>
    </recommendedName>
</protein>
<dbReference type="EMBL" id="JMIH01000014">
    <property type="protein sequence ID" value="KEO74783.1"/>
    <property type="molecule type" value="Genomic_DNA"/>
</dbReference>
<keyword evidence="1" id="KW-0732">Signal</keyword>
<evidence type="ECO:0000313" key="3">
    <source>
        <dbReference type="EMBL" id="KEO74783.1"/>
    </source>
</evidence>
<dbReference type="InterPro" id="IPR030959">
    <property type="entry name" value="GWxTD_dom"/>
</dbReference>